<evidence type="ECO:0000259" key="1">
    <source>
        <dbReference type="Pfam" id="PF07727"/>
    </source>
</evidence>
<dbReference type="Pfam" id="PF22936">
    <property type="entry name" value="Pol_BBD"/>
    <property type="match status" value="1"/>
</dbReference>
<evidence type="ECO:0000259" key="2">
    <source>
        <dbReference type="Pfam" id="PF22936"/>
    </source>
</evidence>
<dbReference type="PANTHER" id="PTHR47592:SF27">
    <property type="entry name" value="OS08G0421700 PROTEIN"/>
    <property type="match status" value="1"/>
</dbReference>
<evidence type="ECO:0000313" key="3">
    <source>
        <dbReference type="EMBL" id="KAL0454730.1"/>
    </source>
</evidence>
<proteinExistence type="predicted"/>
<dbReference type="InterPro" id="IPR013103">
    <property type="entry name" value="RVT_2"/>
</dbReference>
<protein>
    <submittedName>
        <fullName evidence="3">Retrovirus-related Pol polyprotein from transposon TNT 1-94</fullName>
    </submittedName>
</protein>
<reference evidence="3" key="2">
    <citation type="journal article" date="2024" name="Plant">
        <title>Genomic evolution and insights into agronomic trait innovations of Sesamum species.</title>
        <authorList>
            <person name="Miao H."/>
            <person name="Wang L."/>
            <person name="Qu L."/>
            <person name="Liu H."/>
            <person name="Sun Y."/>
            <person name="Le M."/>
            <person name="Wang Q."/>
            <person name="Wei S."/>
            <person name="Zheng Y."/>
            <person name="Lin W."/>
            <person name="Duan Y."/>
            <person name="Cao H."/>
            <person name="Xiong S."/>
            <person name="Wang X."/>
            <person name="Wei L."/>
            <person name="Li C."/>
            <person name="Ma Q."/>
            <person name="Ju M."/>
            <person name="Zhao R."/>
            <person name="Li G."/>
            <person name="Mu C."/>
            <person name="Tian Q."/>
            <person name="Mei H."/>
            <person name="Zhang T."/>
            <person name="Gao T."/>
            <person name="Zhang H."/>
        </authorList>
    </citation>
    <scope>NUCLEOTIDE SEQUENCE</scope>
    <source>
        <strain evidence="3">KEN1</strain>
    </source>
</reference>
<sequence length="505" mass="58228">MSVWEISTSHFISMVHISRDGRVKYFFTLVFSRFPIFSLKKNANKVDDTNMTDDEYAIHQEKVENYNNDAFKCRYYLLNCLSDNFYDYYDRTYSTAKKIWKALQSKYDTEEAGAKKYTASRSEDIKIGDNLVVCGIIDKLPPSWKEFQKIMRHKQKETTLETLIMRIRMEEEARGQDALMQPPESSTQPIITKSGHIARFCKFRKREPAPQANVIEEPFVAMITDIHVVESVDGWWADSGANRHVCYDKNWFKVYTPFDEPRTIMLGDSHTTQVLGIEEVELKFTSGRILTLKDVLYTPSIRKNSMSSFLLNKAGFKQIMESDQYVITKKEAFSSPDAIFWKEAVNDEMESLISNKTWKLVDLPPGCKTIGCKWVLRKKLKPDGSIDKFKARLVAKGFKQLEGLEFLDTYSPVTRVTSIRLLIAIAVIFDLHIHQMDVKTAFLNGDLNEEIYMDQPEGFVEAGQESKEYASLIGSLRYATDCTRPDIAYAVRVLSRFTSKPSIEH</sequence>
<dbReference type="InterPro" id="IPR054722">
    <property type="entry name" value="PolX-like_BBD"/>
</dbReference>
<feature type="domain" description="Retrovirus-related Pol polyprotein from transposon TNT 1-94-like beta-barrel" evidence="2">
    <location>
        <begin position="235"/>
        <end position="316"/>
    </location>
</feature>
<dbReference type="EMBL" id="JACGWN010000003">
    <property type="protein sequence ID" value="KAL0454730.1"/>
    <property type="molecule type" value="Genomic_DNA"/>
</dbReference>
<feature type="domain" description="Reverse transcriptase Ty1/copia-type" evidence="1">
    <location>
        <begin position="355"/>
        <end position="469"/>
    </location>
</feature>
<dbReference type="Pfam" id="PF07727">
    <property type="entry name" value="RVT_2"/>
    <property type="match status" value="1"/>
</dbReference>
<reference evidence="3" key="1">
    <citation type="submission" date="2020-06" db="EMBL/GenBank/DDBJ databases">
        <authorList>
            <person name="Li T."/>
            <person name="Hu X."/>
            <person name="Zhang T."/>
            <person name="Song X."/>
            <person name="Zhang H."/>
            <person name="Dai N."/>
            <person name="Sheng W."/>
            <person name="Hou X."/>
            <person name="Wei L."/>
        </authorList>
    </citation>
    <scope>NUCLEOTIDE SEQUENCE</scope>
    <source>
        <strain evidence="3">KEN1</strain>
        <tissue evidence="3">Leaf</tissue>
    </source>
</reference>
<comment type="caution">
    <text evidence="3">The sequence shown here is derived from an EMBL/GenBank/DDBJ whole genome shotgun (WGS) entry which is preliminary data.</text>
</comment>
<dbReference type="PANTHER" id="PTHR47592">
    <property type="entry name" value="PBF68 PROTEIN"/>
    <property type="match status" value="1"/>
</dbReference>
<name>A0AAW2XLY1_9LAMI</name>
<gene>
    <name evidence="3" type="ORF">Slati_0812200</name>
</gene>
<accession>A0AAW2XLY1</accession>
<organism evidence="3">
    <name type="scientific">Sesamum latifolium</name>
    <dbReference type="NCBI Taxonomy" id="2727402"/>
    <lineage>
        <taxon>Eukaryota</taxon>
        <taxon>Viridiplantae</taxon>
        <taxon>Streptophyta</taxon>
        <taxon>Embryophyta</taxon>
        <taxon>Tracheophyta</taxon>
        <taxon>Spermatophyta</taxon>
        <taxon>Magnoliopsida</taxon>
        <taxon>eudicotyledons</taxon>
        <taxon>Gunneridae</taxon>
        <taxon>Pentapetalae</taxon>
        <taxon>asterids</taxon>
        <taxon>lamiids</taxon>
        <taxon>Lamiales</taxon>
        <taxon>Pedaliaceae</taxon>
        <taxon>Sesamum</taxon>
    </lineage>
</organism>
<dbReference type="AlphaFoldDB" id="A0AAW2XLY1"/>